<name>A0A1G5DYX9_9BACT</name>
<dbReference type="AlphaFoldDB" id="A0A1G5DYX9"/>
<evidence type="ECO:0000256" key="3">
    <source>
        <dbReference type="ARBA" id="ARBA00022475"/>
    </source>
</evidence>
<protein>
    <submittedName>
        <fullName evidence="9">Phosphonate transport system permease protein</fullName>
    </submittedName>
</protein>
<keyword evidence="10" id="KW-1185">Reference proteome</keyword>
<dbReference type="InterPro" id="IPR035906">
    <property type="entry name" value="MetI-like_sf"/>
</dbReference>
<sequence length="370" mass="40431">MNETQAITLGSLKPAKPPLKVITQGVLAFLAAVVLITSYRFVGIDPMAFIEKRENAFTYLFGRELTDFDRKDARIQAENLLKIVAMEEAGEELRQRVARSGEAAPLGMTMHRETEALAEEILSKQPEARRAAFVDREYRQILRDKKGGFFPPETSPSALSEYGHGLVETVAMAVWGTLIAVVLAIPAAVLAATNTLALLVQGEGRRHRAFRWGCHFGVRRFLDFCRGFNEFVMALIFVAVIGLGPFAGVLALAVHTFGILGKVVSEAIEAIEPGQMEALVAGGAGNMQVISFSVLPQVMPLVVSYSLLRFESNVRSATILGFCGAGGIGFLMFDKINGFEYREVATMMIMIIVSVSLLDYACGKLRSKFI</sequence>
<dbReference type="GO" id="GO:0015416">
    <property type="term" value="F:ABC-type phosphonate transporter activity"/>
    <property type="evidence" value="ECO:0007669"/>
    <property type="project" value="InterPro"/>
</dbReference>
<dbReference type="Proteomes" id="UP000198870">
    <property type="component" value="Unassembled WGS sequence"/>
</dbReference>
<comment type="similarity">
    <text evidence="7">Belongs to the binding-protein-dependent transport system permease family.</text>
</comment>
<keyword evidence="4 7" id="KW-0812">Transmembrane</keyword>
<dbReference type="RefSeq" id="WP_092210227.1">
    <property type="nucleotide sequence ID" value="NZ_FMUX01000005.1"/>
</dbReference>
<feature type="transmembrane region" description="Helical" evidence="7">
    <location>
        <begin position="231"/>
        <end position="254"/>
    </location>
</feature>
<dbReference type="NCBIfam" id="TIGR01097">
    <property type="entry name" value="PhnE"/>
    <property type="match status" value="1"/>
</dbReference>
<proteinExistence type="inferred from homology"/>
<dbReference type="InterPro" id="IPR005769">
    <property type="entry name" value="PhnE/PtxC"/>
</dbReference>
<evidence type="ECO:0000256" key="1">
    <source>
        <dbReference type="ARBA" id="ARBA00004651"/>
    </source>
</evidence>
<evidence type="ECO:0000256" key="5">
    <source>
        <dbReference type="ARBA" id="ARBA00022989"/>
    </source>
</evidence>
<dbReference type="CDD" id="cd06261">
    <property type="entry name" value="TM_PBP2"/>
    <property type="match status" value="1"/>
</dbReference>
<dbReference type="PANTHER" id="PTHR30043">
    <property type="entry name" value="PHOSPHONATES TRANSPORT SYSTEM PERMEASE PROTEIN"/>
    <property type="match status" value="1"/>
</dbReference>
<evidence type="ECO:0000313" key="9">
    <source>
        <dbReference type="EMBL" id="SCY19418.1"/>
    </source>
</evidence>
<gene>
    <name evidence="9" type="ORF">SAMN05216233_10552</name>
</gene>
<evidence type="ECO:0000256" key="4">
    <source>
        <dbReference type="ARBA" id="ARBA00022692"/>
    </source>
</evidence>
<evidence type="ECO:0000259" key="8">
    <source>
        <dbReference type="PROSITE" id="PS50928"/>
    </source>
</evidence>
<keyword evidence="5 7" id="KW-1133">Transmembrane helix</keyword>
<feature type="transmembrane region" description="Helical" evidence="7">
    <location>
        <begin position="21"/>
        <end position="42"/>
    </location>
</feature>
<dbReference type="PROSITE" id="PS50928">
    <property type="entry name" value="ABC_TM1"/>
    <property type="match status" value="1"/>
</dbReference>
<dbReference type="EMBL" id="FMUX01000005">
    <property type="protein sequence ID" value="SCY19418.1"/>
    <property type="molecule type" value="Genomic_DNA"/>
</dbReference>
<keyword evidence="6 7" id="KW-0472">Membrane</keyword>
<dbReference type="InterPro" id="IPR000515">
    <property type="entry name" value="MetI-like"/>
</dbReference>
<dbReference type="PANTHER" id="PTHR30043:SF1">
    <property type="entry name" value="ABC TRANSPORT SYSTEM PERMEASE PROTEIN P69"/>
    <property type="match status" value="1"/>
</dbReference>
<dbReference type="GO" id="GO:0005886">
    <property type="term" value="C:plasma membrane"/>
    <property type="evidence" value="ECO:0007669"/>
    <property type="project" value="UniProtKB-SubCell"/>
</dbReference>
<dbReference type="OrthoDB" id="7820570at2"/>
<keyword evidence="3" id="KW-1003">Cell membrane</keyword>
<evidence type="ECO:0000256" key="7">
    <source>
        <dbReference type="RuleBase" id="RU363032"/>
    </source>
</evidence>
<feature type="transmembrane region" description="Helical" evidence="7">
    <location>
        <begin position="172"/>
        <end position="200"/>
    </location>
</feature>
<reference evidence="9 10" key="1">
    <citation type="submission" date="2016-10" db="EMBL/GenBank/DDBJ databases">
        <authorList>
            <person name="de Groot N.N."/>
        </authorList>
    </citation>
    <scope>NUCLEOTIDE SEQUENCE [LARGE SCALE GENOMIC DNA]</scope>
    <source>
        <strain evidence="9 10">AA1</strain>
    </source>
</reference>
<organism evidence="9 10">
    <name type="scientific">Desulfoluna spongiiphila</name>
    <dbReference type="NCBI Taxonomy" id="419481"/>
    <lineage>
        <taxon>Bacteria</taxon>
        <taxon>Pseudomonadati</taxon>
        <taxon>Thermodesulfobacteriota</taxon>
        <taxon>Desulfobacteria</taxon>
        <taxon>Desulfobacterales</taxon>
        <taxon>Desulfolunaceae</taxon>
        <taxon>Desulfoluna</taxon>
    </lineage>
</organism>
<evidence type="ECO:0000256" key="2">
    <source>
        <dbReference type="ARBA" id="ARBA00022448"/>
    </source>
</evidence>
<dbReference type="SUPFAM" id="SSF161098">
    <property type="entry name" value="MetI-like"/>
    <property type="match status" value="1"/>
</dbReference>
<evidence type="ECO:0000256" key="6">
    <source>
        <dbReference type="ARBA" id="ARBA00023136"/>
    </source>
</evidence>
<feature type="domain" description="ABC transmembrane type-1" evidence="8">
    <location>
        <begin position="166"/>
        <end position="359"/>
    </location>
</feature>
<dbReference type="STRING" id="419481.SAMN05216233_10552"/>
<comment type="subcellular location">
    <subcellularLocation>
        <location evidence="1 7">Cell membrane</location>
        <topology evidence="1 7">Multi-pass membrane protein</topology>
    </subcellularLocation>
</comment>
<keyword evidence="2 7" id="KW-0813">Transport</keyword>
<dbReference type="Pfam" id="PF00528">
    <property type="entry name" value="BPD_transp_1"/>
    <property type="match status" value="1"/>
</dbReference>
<dbReference type="Gene3D" id="1.10.3720.10">
    <property type="entry name" value="MetI-like"/>
    <property type="match status" value="1"/>
</dbReference>
<evidence type="ECO:0000313" key="10">
    <source>
        <dbReference type="Proteomes" id="UP000198870"/>
    </source>
</evidence>
<feature type="transmembrane region" description="Helical" evidence="7">
    <location>
        <begin position="345"/>
        <end position="362"/>
    </location>
</feature>
<feature type="transmembrane region" description="Helical" evidence="7">
    <location>
        <begin position="315"/>
        <end position="333"/>
    </location>
</feature>
<accession>A0A1G5DYX9</accession>